<reference evidence="1" key="1">
    <citation type="journal article" date="2021" name="Proc. Natl. Acad. Sci. U.S.A.">
        <title>Three genomes in the algal genus Volvox reveal the fate of a haploid sex-determining region after a transition to homothallism.</title>
        <authorList>
            <person name="Yamamoto K."/>
            <person name="Hamaji T."/>
            <person name="Kawai-Toyooka H."/>
            <person name="Matsuzaki R."/>
            <person name="Takahashi F."/>
            <person name="Nishimura Y."/>
            <person name="Kawachi M."/>
            <person name="Noguchi H."/>
            <person name="Minakuchi Y."/>
            <person name="Umen J.G."/>
            <person name="Toyoda A."/>
            <person name="Nozaki H."/>
        </authorList>
    </citation>
    <scope>NUCLEOTIDE SEQUENCE</scope>
    <source>
        <strain evidence="1">NIES-3786</strain>
    </source>
</reference>
<comment type="caution">
    <text evidence="1">The sequence shown here is derived from an EMBL/GenBank/DDBJ whole genome shotgun (WGS) entry which is preliminary data.</text>
</comment>
<dbReference type="AlphaFoldDB" id="A0A8J4C0V5"/>
<feature type="non-terminal residue" evidence="1">
    <location>
        <position position="1"/>
    </location>
</feature>
<dbReference type="Proteomes" id="UP000747110">
    <property type="component" value="Unassembled WGS sequence"/>
</dbReference>
<gene>
    <name evidence="1" type="ORF">Vretifemale_3226</name>
</gene>
<keyword evidence="2" id="KW-1185">Reference proteome</keyword>
<organism evidence="1 2">
    <name type="scientific">Volvox reticuliferus</name>
    <dbReference type="NCBI Taxonomy" id="1737510"/>
    <lineage>
        <taxon>Eukaryota</taxon>
        <taxon>Viridiplantae</taxon>
        <taxon>Chlorophyta</taxon>
        <taxon>core chlorophytes</taxon>
        <taxon>Chlorophyceae</taxon>
        <taxon>CS clade</taxon>
        <taxon>Chlamydomonadales</taxon>
        <taxon>Volvocaceae</taxon>
        <taxon>Volvox</taxon>
    </lineage>
</organism>
<proteinExistence type="predicted"/>
<sequence>QFLSVRQPGPVDVITIGAETACAGGEHQQPPYLQADLSRDPATRSTLPFCLANYSATALKLNTTWQRRYPTRTRCRHGCFGLLLGRSSSRHQDLEAKLHPAAGEEVGCQSRCSAYGRVFIRR</sequence>
<protein>
    <submittedName>
        <fullName evidence="1">Uncharacterized protein</fullName>
    </submittedName>
</protein>
<evidence type="ECO:0000313" key="1">
    <source>
        <dbReference type="EMBL" id="GIL73212.1"/>
    </source>
</evidence>
<accession>A0A8J4C0V5</accession>
<evidence type="ECO:0000313" key="2">
    <source>
        <dbReference type="Proteomes" id="UP000747110"/>
    </source>
</evidence>
<dbReference type="EMBL" id="BNCP01000004">
    <property type="protein sequence ID" value="GIL73212.1"/>
    <property type="molecule type" value="Genomic_DNA"/>
</dbReference>
<name>A0A8J4C0V5_9CHLO</name>